<evidence type="ECO:0000313" key="4">
    <source>
        <dbReference type="EMBL" id="RKF57687.1"/>
    </source>
</evidence>
<evidence type="ECO:0000256" key="3">
    <source>
        <dbReference type="SAM" id="Phobius"/>
    </source>
</evidence>
<organism evidence="4 5">
    <name type="scientific">Erysiphe neolycopersici</name>
    <dbReference type="NCBI Taxonomy" id="212602"/>
    <lineage>
        <taxon>Eukaryota</taxon>
        <taxon>Fungi</taxon>
        <taxon>Dikarya</taxon>
        <taxon>Ascomycota</taxon>
        <taxon>Pezizomycotina</taxon>
        <taxon>Leotiomycetes</taxon>
        <taxon>Erysiphales</taxon>
        <taxon>Erysiphaceae</taxon>
        <taxon>Erysiphe</taxon>
    </lineage>
</organism>
<dbReference type="SUPFAM" id="SSF50985">
    <property type="entry name" value="RCC1/BLIP-II"/>
    <property type="match status" value="1"/>
</dbReference>
<feature type="transmembrane region" description="Helical" evidence="3">
    <location>
        <begin position="56"/>
        <end position="75"/>
    </location>
</feature>
<accession>A0A420HJT6</accession>
<evidence type="ECO:0000256" key="1">
    <source>
        <dbReference type="PROSITE-ProRule" id="PRU00235"/>
    </source>
</evidence>
<gene>
    <name evidence="4" type="ORF">OnM2_072063</name>
</gene>
<dbReference type="Gene3D" id="2.130.10.30">
    <property type="entry name" value="Regulator of chromosome condensation 1/beta-lactamase-inhibitor protein II"/>
    <property type="match status" value="2"/>
</dbReference>
<keyword evidence="3" id="KW-1133">Transmembrane helix</keyword>
<dbReference type="OrthoDB" id="10256179at2759"/>
<sequence>MLYSNMTNLKIISRAVASKFRVPRPSCKSTLAFIQKGYSHRKAQSLSKASDKHLKTARLTGFLLAIAFGGSVVLYTPGSTTVLHAEAIPAPAEVQFEQPRKKATSPEENRDLVSSQHLQVKKSWENPGVYIWGNNTGRVIENSNEVYIKTPKRIPYFDGKLIRDIKLDKNFGAAISEYGDLLQWGTGFSPSSEVPTPTLKGKNLVKLSISKDRIVALSTSGKVYSVPVSQSDQILKPESDGSNWLGFWGSSSTGYRTLDPKNLMWGEKIKDISSGLEHCLMLTSKGRLFSAASASKDFPSKGQLGIPGLTLHTQSPDSFDQPHEITALKGFEISKIATGDYHSLALDKQGRVFTFGDNSFGQLGSEPTIESPTIDSPSLLSIEKLYKGTKLLPKITGVAAGGNNSFFTVDATRIAGQSEEGPQNLGKITADTWSCGQGILGGLGNGRWTHVQGTPTKIKALSGLFEYDEKNKVIIPIRLSRLSVGQTHVSAVMDNVTQLDVDDKNTENETNWGADVLWWGGNEHYQLGTGKRNNISQPIYIQPLDIKAEREKGRHDKHRFHITPRKEIRLHGRKVSVEQRIECGRELTAVYSAT</sequence>
<dbReference type="PANTHER" id="PTHR47563:SF1">
    <property type="entry name" value="PROTEIN FMP25, MITOCHONDRIAL"/>
    <property type="match status" value="1"/>
</dbReference>
<evidence type="ECO:0000256" key="2">
    <source>
        <dbReference type="SAM" id="MobiDB-lite"/>
    </source>
</evidence>
<dbReference type="Pfam" id="PF13540">
    <property type="entry name" value="RCC1_2"/>
    <property type="match status" value="1"/>
</dbReference>
<dbReference type="PROSITE" id="PS00626">
    <property type="entry name" value="RCC1_2"/>
    <property type="match status" value="1"/>
</dbReference>
<name>A0A420HJT6_9PEZI</name>
<dbReference type="STRING" id="212602.A0A420HJT6"/>
<dbReference type="GO" id="GO:0034551">
    <property type="term" value="P:mitochondrial respiratory chain complex III assembly"/>
    <property type="evidence" value="ECO:0007669"/>
    <property type="project" value="TreeGrafter"/>
</dbReference>
<feature type="compositionally biased region" description="Basic and acidic residues" evidence="2">
    <location>
        <begin position="98"/>
        <end position="111"/>
    </location>
</feature>
<dbReference type="InterPro" id="IPR000408">
    <property type="entry name" value="Reg_chr_condens"/>
</dbReference>
<dbReference type="Proteomes" id="UP000286134">
    <property type="component" value="Unassembled WGS sequence"/>
</dbReference>
<dbReference type="FunFam" id="2.130.10.30:FF:000027">
    <property type="entry name" value="Protein FMP25, mitochondrial"/>
    <property type="match status" value="1"/>
</dbReference>
<protein>
    <submittedName>
        <fullName evidence="4">Protein FMP25, mitochondrial</fullName>
    </submittedName>
</protein>
<proteinExistence type="predicted"/>
<comment type="caution">
    <text evidence="4">The sequence shown here is derived from an EMBL/GenBank/DDBJ whole genome shotgun (WGS) entry which is preliminary data.</text>
</comment>
<dbReference type="AlphaFoldDB" id="A0A420HJT6"/>
<dbReference type="InterPro" id="IPR009091">
    <property type="entry name" value="RCC1/BLIP-II"/>
</dbReference>
<dbReference type="InterPro" id="IPR053245">
    <property type="entry name" value="MitoProcess-Associated"/>
</dbReference>
<feature type="repeat" description="RCC1" evidence="1">
    <location>
        <begin position="350"/>
        <end position="411"/>
    </location>
</feature>
<feature type="region of interest" description="Disordered" evidence="2">
    <location>
        <begin position="96"/>
        <end position="116"/>
    </location>
</feature>
<reference evidence="4 5" key="1">
    <citation type="journal article" date="2018" name="BMC Genomics">
        <title>Comparative genome analyses reveal sequence features reflecting distinct modes of host-adaptation between dicot and monocot powdery mildew.</title>
        <authorList>
            <person name="Wu Y."/>
            <person name="Ma X."/>
            <person name="Pan Z."/>
            <person name="Kale S.D."/>
            <person name="Song Y."/>
            <person name="King H."/>
            <person name="Zhang Q."/>
            <person name="Presley C."/>
            <person name="Deng X."/>
            <person name="Wei C.I."/>
            <person name="Xiao S."/>
        </authorList>
    </citation>
    <scope>NUCLEOTIDE SEQUENCE [LARGE SCALE GENOMIC DNA]</scope>
    <source>
        <strain evidence="4">UMSG2</strain>
    </source>
</reference>
<keyword evidence="3" id="KW-0812">Transmembrane</keyword>
<dbReference type="GO" id="GO:0005743">
    <property type="term" value="C:mitochondrial inner membrane"/>
    <property type="evidence" value="ECO:0007669"/>
    <property type="project" value="TreeGrafter"/>
</dbReference>
<dbReference type="PROSITE" id="PS50012">
    <property type="entry name" value="RCC1_3"/>
    <property type="match status" value="2"/>
</dbReference>
<keyword evidence="5" id="KW-1185">Reference proteome</keyword>
<dbReference type="PANTHER" id="PTHR47563">
    <property type="entry name" value="PROTEIN FMP25, MITOCHONDRIAL"/>
    <property type="match status" value="1"/>
</dbReference>
<keyword evidence="3" id="KW-0472">Membrane</keyword>
<evidence type="ECO:0000313" key="5">
    <source>
        <dbReference type="Proteomes" id="UP000286134"/>
    </source>
</evidence>
<feature type="repeat" description="RCC1" evidence="1">
    <location>
        <begin position="286"/>
        <end position="349"/>
    </location>
</feature>
<dbReference type="EMBL" id="MCFK01007246">
    <property type="protein sequence ID" value="RKF57687.1"/>
    <property type="molecule type" value="Genomic_DNA"/>
</dbReference>